<feature type="domain" description="DUF7793" evidence="2">
    <location>
        <begin position="28"/>
        <end position="133"/>
    </location>
</feature>
<dbReference type="Gene3D" id="3.40.970.30">
    <property type="entry name" value="yp_829618.1 like domains"/>
    <property type="match status" value="1"/>
</dbReference>
<keyword evidence="4" id="KW-1185">Reference proteome</keyword>
<accession>A0ABU0PJK6</accession>
<evidence type="ECO:0000313" key="3">
    <source>
        <dbReference type="EMBL" id="MDQ0674159.1"/>
    </source>
</evidence>
<protein>
    <recommendedName>
        <fullName evidence="2">DUF7793 domain-containing protein</fullName>
    </recommendedName>
</protein>
<evidence type="ECO:0000256" key="1">
    <source>
        <dbReference type="SAM" id="MobiDB-lite"/>
    </source>
</evidence>
<evidence type="ECO:0000313" key="4">
    <source>
        <dbReference type="Proteomes" id="UP001236806"/>
    </source>
</evidence>
<evidence type="ECO:0000259" key="2">
    <source>
        <dbReference type="Pfam" id="PF25056"/>
    </source>
</evidence>
<gene>
    <name evidence="3" type="ORF">QFZ36_001720</name>
</gene>
<dbReference type="Proteomes" id="UP001236806">
    <property type="component" value="Unassembled WGS sequence"/>
</dbReference>
<name>A0ABU0PJK6_9MICC</name>
<dbReference type="InterPro" id="IPR056695">
    <property type="entry name" value="DUF7793"/>
</dbReference>
<proteinExistence type="predicted"/>
<comment type="caution">
    <text evidence="3">The sequence shown here is derived from an EMBL/GenBank/DDBJ whole genome shotgun (WGS) entry which is preliminary data.</text>
</comment>
<dbReference type="Gene3D" id="3.40.1680.10">
    <property type="entry name" value="yp_829618.1 domain like"/>
    <property type="match status" value="1"/>
</dbReference>
<reference evidence="3 4" key="1">
    <citation type="submission" date="2023-07" db="EMBL/GenBank/DDBJ databases">
        <title>Comparative genomics of wheat-associated soil bacteria to identify genetic determinants of phenazine resistance.</title>
        <authorList>
            <person name="Mouncey N."/>
        </authorList>
    </citation>
    <scope>NUCLEOTIDE SEQUENCE [LARGE SCALE GENOMIC DNA]</scope>
    <source>
        <strain evidence="3 4">W1I3</strain>
    </source>
</reference>
<dbReference type="EMBL" id="JAUSXB010000001">
    <property type="protein sequence ID" value="MDQ0674159.1"/>
    <property type="molecule type" value="Genomic_DNA"/>
</dbReference>
<dbReference type="Pfam" id="PF25056">
    <property type="entry name" value="DUF7793"/>
    <property type="match status" value="1"/>
</dbReference>
<feature type="region of interest" description="Disordered" evidence="1">
    <location>
        <begin position="1"/>
        <end position="22"/>
    </location>
</feature>
<sequence>MGKSAQGGEQGMEPVTVDGGKGTVELRSDGVIHLIWEPKVRIEQQDAKAAMAAVNAIAGDKTHPMLVDMATTESVTRAARSVFSIPCAAHRIALLGASPVDRILANFFLGVHIPPCPTRFFTSRIESMKWLQQENE</sequence>
<organism evidence="3 4">
    <name type="scientific">Pseudarthrobacter siccitolerans</name>
    <dbReference type="NCBI Taxonomy" id="861266"/>
    <lineage>
        <taxon>Bacteria</taxon>
        <taxon>Bacillati</taxon>
        <taxon>Actinomycetota</taxon>
        <taxon>Actinomycetes</taxon>
        <taxon>Micrococcales</taxon>
        <taxon>Micrococcaceae</taxon>
        <taxon>Pseudarthrobacter</taxon>
    </lineage>
</organism>